<dbReference type="PROSITE" id="PS50871">
    <property type="entry name" value="C1Q"/>
    <property type="match status" value="1"/>
</dbReference>
<name>A0A7N6C161_ANATE</name>
<keyword evidence="8" id="KW-1185">Reference proteome</keyword>
<evidence type="ECO:0000256" key="1">
    <source>
        <dbReference type="ARBA" id="ARBA00004613"/>
    </source>
</evidence>
<evidence type="ECO:0000256" key="3">
    <source>
        <dbReference type="ARBA" id="ARBA00022729"/>
    </source>
</evidence>
<reference evidence="7" key="1">
    <citation type="submission" date="2021-04" db="EMBL/GenBank/DDBJ databases">
        <authorList>
            <consortium name="Wellcome Sanger Institute Data Sharing"/>
        </authorList>
    </citation>
    <scope>NUCLEOTIDE SEQUENCE [LARGE SCALE GENOMIC DNA]</scope>
</reference>
<evidence type="ECO:0000313" key="7">
    <source>
        <dbReference type="Ensembl" id="ENSATEP00000070127.1"/>
    </source>
</evidence>
<evidence type="ECO:0000256" key="2">
    <source>
        <dbReference type="ARBA" id="ARBA00022525"/>
    </source>
</evidence>
<proteinExistence type="predicted"/>
<feature type="compositionally biased region" description="Polar residues" evidence="5">
    <location>
        <begin position="1"/>
        <end position="26"/>
    </location>
</feature>
<dbReference type="PANTHER" id="PTHR22923">
    <property type="entry name" value="CEREBELLIN-RELATED"/>
    <property type="match status" value="1"/>
</dbReference>
<protein>
    <recommendedName>
        <fullName evidence="6">C1q domain-containing protein</fullName>
    </recommendedName>
</protein>
<keyword evidence="3" id="KW-0732">Signal</keyword>
<sequence length="266" mass="29273">MTQSCLQSRLDPSSEKVNNQYYQSNVRPGGFTDERAEKDRDFNTTKMRKIAVLSLALSFILCDSQFSNNNDNVQGSGSTSCREICCLTSMSQNLGAVGEKITNLVEKIQLLEAKLQNTEKEVLELRSTPQVAFSAALRESGSGDTGPFTTATPLQYKRVFSNAGSNYNSATGIFTATVKGMYFFRFSMFNNLSQSPNSVVSLMKNGQRLTSVWDTSGTDANDMGSNAVVIPLNLGDSVYVELQPNRIVYDDGMNYNTFSGFLLFAM</sequence>
<accession>A0A7N6C161</accession>
<dbReference type="OrthoDB" id="10070467at2759"/>
<dbReference type="PANTHER" id="PTHR22923:SF102">
    <property type="entry name" value="CEREBELLIN 13-RELATED"/>
    <property type="match status" value="1"/>
</dbReference>
<evidence type="ECO:0000313" key="8">
    <source>
        <dbReference type="Proteomes" id="UP000265040"/>
    </source>
</evidence>
<dbReference type="GO" id="GO:0005576">
    <property type="term" value="C:extracellular region"/>
    <property type="evidence" value="ECO:0007669"/>
    <property type="project" value="UniProtKB-SubCell"/>
</dbReference>
<dbReference type="InterPro" id="IPR008983">
    <property type="entry name" value="Tumour_necrosis_fac-like_dom"/>
</dbReference>
<evidence type="ECO:0000259" key="6">
    <source>
        <dbReference type="PROSITE" id="PS50871"/>
    </source>
</evidence>
<keyword evidence="4" id="KW-0175">Coiled coil</keyword>
<keyword evidence="2" id="KW-0964">Secreted</keyword>
<organism evidence="7 8">
    <name type="scientific">Anabas testudineus</name>
    <name type="common">Climbing perch</name>
    <name type="synonym">Anthias testudineus</name>
    <dbReference type="NCBI Taxonomy" id="64144"/>
    <lineage>
        <taxon>Eukaryota</taxon>
        <taxon>Metazoa</taxon>
        <taxon>Chordata</taxon>
        <taxon>Craniata</taxon>
        <taxon>Vertebrata</taxon>
        <taxon>Euteleostomi</taxon>
        <taxon>Actinopterygii</taxon>
        <taxon>Neopterygii</taxon>
        <taxon>Teleostei</taxon>
        <taxon>Neoteleostei</taxon>
        <taxon>Acanthomorphata</taxon>
        <taxon>Anabantaria</taxon>
        <taxon>Anabantiformes</taxon>
        <taxon>Anabantoidei</taxon>
        <taxon>Anabantidae</taxon>
        <taxon>Anabas</taxon>
    </lineage>
</organism>
<comment type="subcellular location">
    <subcellularLocation>
        <location evidence="1">Secreted</location>
    </subcellularLocation>
</comment>
<dbReference type="GeneTree" id="ENSGT00950000183116"/>
<feature type="region of interest" description="Disordered" evidence="5">
    <location>
        <begin position="1"/>
        <end position="35"/>
    </location>
</feature>
<dbReference type="SUPFAM" id="SSF49842">
    <property type="entry name" value="TNF-like"/>
    <property type="match status" value="1"/>
</dbReference>
<dbReference type="PRINTS" id="PR00007">
    <property type="entry name" value="COMPLEMNTC1Q"/>
</dbReference>
<dbReference type="InterPro" id="IPR050822">
    <property type="entry name" value="Cerebellin_Synaptic_Org"/>
</dbReference>
<dbReference type="Proteomes" id="UP000265040">
    <property type="component" value="Chromosome 8"/>
</dbReference>
<evidence type="ECO:0000256" key="5">
    <source>
        <dbReference type="SAM" id="MobiDB-lite"/>
    </source>
</evidence>
<dbReference type="InParanoid" id="A0A7N6C161"/>
<reference evidence="7" key="3">
    <citation type="submission" date="2025-09" db="UniProtKB">
        <authorList>
            <consortium name="Ensembl"/>
        </authorList>
    </citation>
    <scope>IDENTIFICATION</scope>
</reference>
<dbReference type="AlphaFoldDB" id="A0A7N6C161"/>
<feature type="coiled-coil region" evidence="4">
    <location>
        <begin position="101"/>
        <end position="128"/>
    </location>
</feature>
<feature type="domain" description="C1q" evidence="6">
    <location>
        <begin position="126"/>
        <end position="266"/>
    </location>
</feature>
<evidence type="ECO:0000256" key="4">
    <source>
        <dbReference type="SAM" id="Coils"/>
    </source>
</evidence>
<dbReference type="Pfam" id="PF00386">
    <property type="entry name" value="C1q"/>
    <property type="match status" value="1"/>
</dbReference>
<dbReference type="SMART" id="SM00110">
    <property type="entry name" value="C1Q"/>
    <property type="match status" value="1"/>
</dbReference>
<dbReference type="Gene3D" id="2.60.120.40">
    <property type="match status" value="1"/>
</dbReference>
<dbReference type="InterPro" id="IPR001073">
    <property type="entry name" value="C1q_dom"/>
</dbReference>
<reference evidence="7" key="2">
    <citation type="submission" date="2025-08" db="UniProtKB">
        <authorList>
            <consortium name="Ensembl"/>
        </authorList>
    </citation>
    <scope>IDENTIFICATION</scope>
</reference>
<dbReference type="Ensembl" id="ENSATET00000057125.2">
    <property type="protein sequence ID" value="ENSATEP00000070127.1"/>
    <property type="gene ID" value="ENSATEG00000002403.3"/>
</dbReference>